<reference evidence="1" key="2">
    <citation type="submission" date="2024-07" db="EMBL/GenBank/DDBJ databases">
        <authorList>
            <person name="Foxall R."/>
        </authorList>
    </citation>
    <scope>NUCLEOTIDE SEQUENCE</scope>
</reference>
<sequence length="139" mass="15772">MILMAVMGEDESEADPFHFAMVNELGASQVRRVYLGFVSDMSERLRRLKLETMGRWSDDVVTLVVGVNAQPEIDMLREMGAFMCHQYGPLSMAYERVEIKPGDLMISMSEKRPAHVLDALEAYSECYTRKRHPKVKGAA</sequence>
<organism evidence="1">
    <name type="scientific">Aliivibrio phage vB_Alvi_H905</name>
    <dbReference type="NCBI Taxonomy" id="3234039"/>
    <lineage>
        <taxon>Viruses</taxon>
    </lineage>
</organism>
<proteinExistence type="predicted"/>
<evidence type="ECO:0000313" key="1">
    <source>
        <dbReference type="EMBL" id="XDJ03452.1"/>
    </source>
</evidence>
<dbReference type="EMBL" id="PP986400">
    <property type="protein sequence ID" value="XDJ03452.1"/>
    <property type="molecule type" value="Genomic_DNA"/>
</dbReference>
<protein>
    <submittedName>
        <fullName evidence="1">Uncharacterized protein</fullName>
    </submittedName>
</protein>
<accession>A0AB39C9V9</accession>
<reference evidence="1" key="1">
    <citation type="journal article" date="2024" name="Genome Announc.">
        <title>Genome sequence of H905.</title>
        <authorList>
            <person name="Whistler C."/>
            <person name="Calawa J."/>
        </authorList>
    </citation>
    <scope>NUCLEOTIDE SEQUENCE</scope>
</reference>
<gene>
    <name evidence="1" type="ORF">H905_00034</name>
</gene>
<name>A0AB39C9V9_9VIRU</name>